<reference evidence="2" key="3">
    <citation type="submission" date="2022-06" db="UniProtKB">
        <authorList>
            <consortium name="EnsemblPlants"/>
        </authorList>
    </citation>
    <scope>IDENTIFICATION</scope>
</reference>
<dbReference type="InterPro" id="IPR019275">
    <property type="entry name" value="DUF2301"/>
</dbReference>
<protein>
    <submittedName>
        <fullName evidence="2">Uncharacterized protein</fullName>
    </submittedName>
</protein>
<keyword evidence="3" id="KW-1185">Reference proteome</keyword>
<organism evidence="2 3">
    <name type="scientific">Triticum urartu</name>
    <name type="common">Red wild einkorn</name>
    <name type="synonym">Crithodium urartu</name>
    <dbReference type="NCBI Taxonomy" id="4572"/>
    <lineage>
        <taxon>Eukaryota</taxon>
        <taxon>Viridiplantae</taxon>
        <taxon>Streptophyta</taxon>
        <taxon>Embryophyta</taxon>
        <taxon>Tracheophyta</taxon>
        <taxon>Spermatophyta</taxon>
        <taxon>Magnoliopsida</taxon>
        <taxon>Liliopsida</taxon>
        <taxon>Poales</taxon>
        <taxon>Poaceae</taxon>
        <taxon>BOP clade</taxon>
        <taxon>Pooideae</taxon>
        <taxon>Triticodae</taxon>
        <taxon>Triticeae</taxon>
        <taxon>Triticinae</taxon>
        <taxon>Triticum</taxon>
    </lineage>
</organism>
<dbReference type="AlphaFoldDB" id="A0A8R7TPF5"/>
<accession>A0A8R7TPF5</accession>
<reference evidence="3" key="1">
    <citation type="journal article" date="2013" name="Nature">
        <title>Draft genome of the wheat A-genome progenitor Triticum urartu.</title>
        <authorList>
            <person name="Ling H.Q."/>
            <person name="Zhao S."/>
            <person name="Liu D."/>
            <person name="Wang J."/>
            <person name="Sun H."/>
            <person name="Zhang C."/>
            <person name="Fan H."/>
            <person name="Li D."/>
            <person name="Dong L."/>
            <person name="Tao Y."/>
            <person name="Gao C."/>
            <person name="Wu H."/>
            <person name="Li Y."/>
            <person name="Cui Y."/>
            <person name="Guo X."/>
            <person name="Zheng S."/>
            <person name="Wang B."/>
            <person name="Yu K."/>
            <person name="Liang Q."/>
            <person name="Yang W."/>
            <person name="Lou X."/>
            <person name="Chen J."/>
            <person name="Feng M."/>
            <person name="Jian J."/>
            <person name="Zhang X."/>
            <person name="Luo G."/>
            <person name="Jiang Y."/>
            <person name="Liu J."/>
            <person name="Wang Z."/>
            <person name="Sha Y."/>
            <person name="Zhang B."/>
            <person name="Wu H."/>
            <person name="Tang D."/>
            <person name="Shen Q."/>
            <person name="Xue P."/>
            <person name="Zou S."/>
            <person name="Wang X."/>
            <person name="Liu X."/>
            <person name="Wang F."/>
            <person name="Yang Y."/>
            <person name="An X."/>
            <person name="Dong Z."/>
            <person name="Zhang K."/>
            <person name="Zhang X."/>
            <person name="Luo M.C."/>
            <person name="Dvorak J."/>
            <person name="Tong Y."/>
            <person name="Wang J."/>
            <person name="Yang H."/>
            <person name="Li Z."/>
            <person name="Wang D."/>
            <person name="Zhang A."/>
            <person name="Wang J."/>
        </authorList>
    </citation>
    <scope>NUCLEOTIDE SEQUENCE</scope>
    <source>
        <strain evidence="3">cv. G1812</strain>
    </source>
</reference>
<feature type="compositionally biased region" description="Low complexity" evidence="1">
    <location>
        <begin position="91"/>
        <end position="110"/>
    </location>
</feature>
<dbReference type="PANTHER" id="PTHR36716">
    <property type="entry name" value="F3H9.20 PROTEIN"/>
    <property type="match status" value="1"/>
</dbReference>
<evidence type="ECO:0000256" key="1">
    <source>
        <dbReference type="SAM" id="MobiDB-lite"/>
    </source>
</evidence>
<dbReference type="GO" id="GO:0009507">
    <property type="term" value="C:chloroplast"/>
    <property type="evidence" value="ECO:0007669"/>
    <property type="project" value="TreeGrafter"/>
</dbReference>
<dbReference type="Proteomes" id="UP000015106">
    <property type="component" value="Chromosome 2"/>
</dbReference>
<evidence type="ECO:0000313" key="2">
    <source>
        <dbReference type="EnsemblPlants" id="TuG1812G0200006172.01.T01"/>
    </source>
</evidence>
<name>A0A8R7TPF5_TRIUA</name>
<dbReference type="PANTHER" id="PTHR36716:SF2">
    <property type="entry name" value="F3H9.20 PROTEIN"/>
    <property type="match status" value="1"/>
</dbReference>
<dbReference type="Gramene" id="TuG1812G0200006172.01.T01">
    <property type="protein sequence ID" value="TuG1812G0200006172.01.T01"/>
    <property type="gene ID" value="TuG1812G0200006172.01"/>
</dbReference>
<reference evidence="2" key="2">
    <citation type="submission" date="2018-03" db="EMBL/GenBank/DDBJ databases">
        <title>The Triticum urartu genome reveals the dynamic nature of wheat genome evolution.</title>
        <authorList>
            <person name="Ling H."/>
            <person name="Ma B."/>
            <person name="Shi X."/>
            <person name="Liu H."/>
            <person name="Dong L."/>
            <person name="Sun H."/>
            <person name="Cao Y."/>
            <person name="Gao Q."/>
            <person name="Zheng S."/>
            <person name="Li Y."/>
            <person name="Yu Y."/>
            <person name="Du H."/>
            <person name="Qi M."/>
            <person name="Li Y."/>
            <person name="Yu H."/>
            <person name="Cui Y."/>
            <person name="Wang N."/>
            <person name="Chen C."/>
            <person name="Wu H."/>
            <person name="Zhao Y."/>
            <person name="Zhang J."/>
            <person name="Li Y."/>
            <person name="Zhou W."/>
            <person name="Zhang B."/>
            <person name="Hu W."/>
            <person name="Eijk M."/>
            <person name="Tang J."/>
            <person name="Witsenboer H."/>
            <person name="Zhao S."/>
            <person name="Li Z."/>
            <person name="Zhang A."/>
            <person name="Wang D."/>
            <person name="Liang C."/>
        </authorList>
    </citation>
    <scope>NUCLEOTIDE SEQUENCE [LARGE SCALE GENOMIC DNA]</scope>
    <source>
        <strain evidence="2">cv. G1812</strain>
    </source>
</reference>
<feature type="compositionally biased region" description="Low complexity" evidence="1">
    <location>
        <begin position="122"/>
        <end position="153"/>
    </location>
</feature>
<feature type="region of interest" description="Disordered" evidence="1">
    <location>
        <begin position="69"/>
        <end position="172"/>
    </location>
</feature>
<sequence>MVYNSVYRPWFVDDADVREVLLYRAGLVTAAASVLVATSGAFLPEGNAVGDAVRQGVDLFYAAGAGGLTPPSAPSSPSRISVPAHSTPCLRSAMTSPSPTSSSRVSPTRSAGKSRTWSALEGSSPAPSPSTASPSTATSPGSCGTIASTPSTPRSRRPSPPSSPRSPRSRMT</sequence>
<feature type="compositionally biased region" description="Low complexity" evidence="1">
    <location>
        <begin position="75"/>
        <end position="84"/>
    </location>
</feature>
<proteinExistence type="predicted"/>
<dbReference type="EnsemblPlants" id="TuG1812G0200006172.01.T01">
    <property type="protein sequence ID" value="TuG1812G0200006172.01.T01"/>
    <property type="gene ID" value="TuG1812G0200006172.01"/>
</dbReference>
<evidence type="ECO:0000313" key="3">
    <source>
        <dbReference type="Proteomes" id="UP000015106"/>
    </source>
</evidence>